<feature type="region of interest" description="Disordered" evidence="5">
    <location>
        <begin position="398"/>
        <end position="455"/>
    </location>
</feature>
<feature type="compositionally biased region" description="Basic residues" evidence="5">
    <location>
        <begin position="438"/>
        <end position="455"/>
    </location>
</feature>
<evidence type="ECO:0000313" key="8">
    <source>
        <dbReference type="Proteomes" id="UP001652620"/>
    </source>
</evidence>
<dbReference type="PROSITE" id="PS00518">
    <property type="entry name" value="ZF_RING_1"/>
    <property type="match status" value="1"/>
</dbReference>
<gene>
    <name evidence="9" type="primary">LOC105231577</name>
</gene>
<protein>
    <submittedName>
        <fullName evidence="9">Uncharacterized protein LOC105231577</fullName>
    </submittedName>
</protein>
<feature type="compositionally biased region" description="Polar residues" evidence="5">
    <location>
        <begin position="1948"/>
        <end position="1960"/>
    </location>
</feature>
<feature type="region of interest" description="Disordered" evidence="5">
    <location>
        <begin position="1905"/>
        <end position="1964"/>
    </location>
</feature>
<feature type="domain" description="PHD-type" evidence="6">
    <location>
        <begin position="288"/>
        <end position="338"/>
    </location>
</feature>
<feature type="compositionally biased region" description="Basic residues" evidence="5">
    <location>
        <begin position="477"/>
        <end position="488"/>
    </location>
</feature>
<feature type="compositionally biased region" description="Low complexity" evidence="5">
    <location>
        <begin position="716"/>
        <end position="728"/>
    </location>
</feature>
<dbReference type="InterPro" id="IPR001841">
    <property type="entry name" value="Znf_RING"/>
</dbReference>
<dbReference type="SUPFAM" id="SSF57903">
    <property type="entry name" value="FYVE/PHD zinc finger"/>
    <property type="match status" value="1"/>
</dbReference>
<dbReference type="PROSITE" id="PS01359">
    <property type="entry name" value="ZF_PHD_1"/>
    <property type="match status" value="1"/>
</dbReference>
<dbReference type="SMART" id="SM00249">
    <property type="entry name" value="PHD"/>
    <property type="match status" value="1"/>
</dbReference>
<feature type="compositionally biased region" description="Low complexity" evidence="5">
    <location>
        <begin position="644"/>
        <end position="655"/>
    </location>
</feature>
<dbReference type="InterPro" id="IPR013083">
    <property type="entry name" value="Znf_RING/FYVE/PHD"/>
</dbReference>
<dbReference type="Pfam" id="PF00628">
    <property type="entry name" value="PHD"/>
    <property type="match status" value="1"/>
</dbReference>
<dbReference type="InterPro" id="IPR019786">
    <property type="entry name" value="Zinc_finger_PHD-type_CS"/>
</dbReference>
<keyword evidence="1" id="KW-0479">Metal-binding</keyword>
<accession>A0ABM3K6P3</accession>
<feature type="compositionally biased region" description="Basic and acidic residues" evidence="5">
    <location>
        <begin position="1194"/>
        <end position="1206"/>
    </location>
</feature>
<feature type="region of interest" description="Disordered" evidence="5">
    <location>
        <begin position="2235"/>
        <end position="2303"/>
    </location>
</feature>
<dbReference type="InterPro" id="IPR011011">
    <property type="entry name" value="Znf_FYVE_PHD"/>
</dbReference>
<keyword evidence="2 4" id="KW-0863">Zinc-finger</keyword>
<dbReference type="CDD" id="cd15545">
    <property type="entry name" value="PHD_BAZ2A_like"/>
    <property type="match status" value="1"/>
</dbReference>
<evidence type="ECO:0000313" key="9">
    <source>
        <dbReference type="RefSeq" id="XP_049317139.1"/>
    </source>
</evidence>
<feature type="compositionally biased region" description="Basic and acidic residues" evidence="5">
    <location>
        <begin position="2024"/>
        <end position="2038"/>
    </location>
</feature>
<evidence type="ECO:0000256" key="3">
    <source>
        <dbReference type="ARBA" id="ARBA00022833"/>
    </source>
</evidence>
<keyword evidence="8" id="KW-1185">Reference proteome</keyword>
<feature type="compositionally biased region" description="Pro residues" evidence="5">
    <location>
        <begin position="926"/>
        <end position="937"/>
    </location>
</feature>
<dbReference type="PANTHER" id="PTHR12618">
    <property type="entry name" value="PHD AND RING FINGER DOMAIN-CONTAINING PROTEIN 1"/>
    <property type="match status" value="1"/>
</dbReference>
<feature type="compositionally biased region" description="Low complexity" evidence="5">
    <location>
        <begin position="419"/>
        <end position="437"/>
    </location>
</feature>
<feature type="compositionally biased region" description="Basic and acidic residues" evidence="5">
    <location>
        <begin position="1907"/>
        <end position="1946"/>
    </location>
</feature>
<feature type="compositionally biased region" description="Acidic residues" evidence="5">
    <location>
        <begin position="1207"/>
        <end position="1217"/>
    </location>
</feature>
<dbReference type="InterPro" id="IPR017907">
    <property type="entry name" value="Znf_RING_CS"/>
</dbReference>
<dbReference type="Pfam" id="PF13639">
    <property type="entry name" value="zf-RING_2"/>
    <property type="match status" value="1"/>
</dbReference>
<evidence type="ECO:0000259" key="7">
    <source>
        <dbReference type="PROSITE" id="PS50089"/>
    </source>
</evidence>
<feature type="compositionally biased region" description="Basic and acidic residues" evidence="5">
    <location>
        <begin position="1068"/>
        <end position="1079"/>
    </location>
</feature>
<feature type="region of interest" description="Disordered" evidence="5">
    <location>
        <begin position="1493"/>
        <end position="1731"/>
    </location>
</feature>
<dbReference type="Proteomes" id="UP001652620">
    <property type="component" value="Unplaced"/>
</dbReference>
<dbReference type="InterPro" id="IPR047157">
    <property type="entry name" value="PHRF1/Atg35"/>
</dbReference>
<feature type="region of interest" description="Disordered" evidence="5">
    <location>
        <begin position="477"/>
        <end position="505"/>
    </location>
</feature>
<feature type="domain" description="RING-type" evidence="7">
    <location>
        <begin position="202"/>
        <end position="243"/>
    </location>
</feature>
<feature type="compositionally biased region" description="Acidic residues" evidence="5">
    <location>
        <begin position="1029"/>
        <end position="1053"/>
    </location>
</feature>
<dbReference type="CDD" id="cd16635">
    <property type="entry name" value="mRING-HC-C3HC3D_PHRF1"/>
    <property type="match status" value="1"/>
</dbReference>
<feature type="region of interest" description="Disordered" evidence="5">
    <location>
        <begin position="1"/>
        <end position="176"/>
    </location>
</feature>
<evidence type="ECO:0000256" key="1">
    <source>
        <dbReference type="ARBA" id="ARBA00022723"/>
    </source>
</evidence>
<feature type="compositionally biased region" description="Basic and acidic residues" evidence="5">
    <location>
        <begin position="1687"/>
        <end position="1697"/>
    </location>
</feature>
<feature type="compositionally biased region" description="Basic and acidic residues" evidence="5">
    <location>
        <begin position="1260"/>
        <end position="1269"/>
    </location>
</feature>
<dbReference type="PROSITE" id="PS50016">
    <property type="entry name" value="ZF_PHD_2"/>
    <property type="match status" value="1"/>
</dbReference>
<feature type="compositionally biased region" description="Polar residues" evidence="5">
    <location>
        <begin position="15"/>
        <end position="27"/>
    </location>
</feature>
<feature type="compositionally biased region" description="Low complexity" evidence="5">
    <location>
        <begin position="755"/>
        <end position="793"/>
    </location>
</feature>
<feature type="compositionally biased region" description="Low complexity" evidence="5">
    <location>
        <begin position="808"/>
        <end position="817"/>
    </location>
</feature>
<dbReference type="RefSeq" id="XP_049317139.1">
    <property type="nucleotide sequence ID" value="XM_049461182.1"/>
</dbReference>
<dbReference type="PANTHER" id="PTHR12618:SF20">
    <property type="entry name" value="PHD AND RING FINGER DOMAIN-CONTAINING PROTEIN 1"/>
    <property type="match status" value="1"/>
</dbReference>
<feature type="compositionally biased region" description="Basic residues" evidence="5">
    <location>
        <begin position="1317"/>
        <end position="1330"/>
    </location>
</feature>
<feature type="compositionally biased region" description="Basic residues" evidence="5">
    <location>
        <begin position="1655"/>
        <end position="1674"/>
    </location>
</feature>
<dbReference type="PROSITE" id="PS50089">
    <property type="entry name" value="ZF_RING_2"/>
    <property type="match status" value="1"/>
</dbReference>
<feature type="compositionally biased region" description="Polar residues" evidence="5">
    <location>
        <begin position="72"/>
        <end position="86"/>
    </location>
</feature>
<name>A0ABM3K6P3_BACDO</name>
<proteinExistence type="predicted"/>
<feature type="compositionally biased region" description="Gly residues" evidence="5">
    <location>
        <begin position="696"/>
        <end position="715"/>
    </location>
</feature>
<feature type="compositionally biased region" description="Polar residues" evidence="5">
    <location>
        <begin position="656"/>
        <end position="683"/>
    </location>
</feature>
<feature type="compositionally biased region" description="Basic and acidic residues" evidence="5">
    <location>
        <begin position="1233"/>
        <end position="1247"/>
    </location>
</feature>
<dbReference type="SMART" id="SM00184">
    <property type="entry name" value="RING"/>
    <property type="match status" value="2"/>
</dbReference>
<feature type="compositionally biased region" description="Basic residues" evidence="5">
    <location>
        <begin position="149"/>
        <end position="158"/>
    </location>
</feature>
<feature type="compositionally biased region" description="Low complexity" evidence="5">
    <location>
        <begin position="1623"/>
        <end position="1636"/>
    </location>
</feature>
<feature type="compositionally biased region" description="Basic and acidic residues" evidence="5">
    <location>
        <begin position="1493"/>
        <end position="1504"/>
    </location>
</feature>
<feature type="compositionally biased region" description="Low complexity" evidence="5">
    <location>
        <begin position="1506"/>
        <end position="1515"/>
    </location>
</feature>
<feature type="compositionally biased region" description="Acidic residues" evidence="5">
    <location>
        <begin position="992"/>
        <end position="1009"/>
    </location>
</feature>
<feature type="compositionally biased region" description="Basic residues" evidence="5">
    <location>
        <begin position="1761"/>
        <end position="1782"/>
    </location>
</feature>
<dbReference type="SUPFAM" id="SSF57850">
    <property type="entry name" value="RING/U-box"/>
    <property type="match status" value="1"/>
</dbReference>
<feature type="compositionally biased region" description="Basic and acidic residues" evidence="5">
    <location>
        <begin position="1117"/>
        <end position="1150"/>
    </location>
</feature>
<feature type="compositionally biased region" description="Gly residues" evidence="5">
    <location>
        <begin position="742"/>
        <end position="754"/>
    </location>
</feature>
<feature type="region of interest" description="Disordered" evidence="5">
    <location>
        <begin position="1757"/>
        <end position="1802"/>
    </location>
</feature>
<feature type="compositionally biased region" description="Basic residues" evidence="5">
    <location>
        <begin position="1359"/>
        <end position="1396"/>
    </location>
</feature>
<feature type="compositionally biased region" description="Basic residues" evidence="5">
    <location>
        <begin position="1405"/>
        <end position="1436"/>
    </location>
</feature>
<feature type="region of interest" description="Disordered" evidence="5">
    <location>
        <begin position="1194"/>
        <end position="1478"/>
    </location>
</feature>
<organism evidence="8 9">
    <name type="scientific">Bactrocera dorsalis</name>
    <name type="common">Oriental fruit fly</name>
    <name type="synonym">Dacus dorsalis</name>
    <dbReference type="NCBI Taxonomy" id="27457"/>
    <lineage>
        <taxon>Eukaryota</taxon>
        <taxon>Metazoa</taxon>
        <taxon>Ecdysozoa</taxon>
        <taxon>Arthropoda</taxon>
        <taxon>Hexapoda</taxon>
        <taxon>Insecta</taxon>
        <taxon>Pterygota</taxon>
        <taxon>Neoptera</taxon>
        <taxon>Endopterygota</taxon>
        <taxon>Diptera</taxon>
        <taxon>Brachycera</taxon>
        <taxon>Muscomorpha</taxon>
        <taxon>Tephritoidea</taxon>
        <taxon>Tephritidae</taxon>
        <taxon>Bactrocera</taxon>
        <taxon>Bactrocera</taxon>
    </lineage>
</organism>
<dbReference type="Gene3D" id="3.30.40.10">
    <property type="entry name" value="Zinc/RING finger domain, C3HC4 (zinc finger)"/>
    <property type="match status" value="2"/>
</dbReference>
<evidence type="ECO:0000256" key="4">
    <source>
        <dbReference type="PROSITE-ProRule" id="PRU00175"/>
    </source>
</evidence>
<feature type="region of interest" description="Disordered" evidence="5">
    <location>
        <begin position="926"/>
        <end position="1170"/>
    </location>
</feature>
<feature type="region of interest" description="Disordered" evidence="5">
    <location>
        <begin position="2000"/>
        <end position="2089"/>
    </location>
</feature>
<keyword evidence="3" id="KW-0862">Zinc</keyword>
<evidence type="ECO:0000259" key="6">
    <source>
        <dbReference type="PROSITE" id="PS50016"/>
    </source>
</evidence>
<sequence length="2468" mass="276892">MAADSGDSDIDPRPSCSQNRRVTRGNTNHGGGNCTETRKGRKRRIVMRIEFDDSGEDSSSTSEMSGGDGQVENGNNSQPQSFSTIPRKTRQNSKPLGGKIPIKNDGSDDSDNIRRNNTQRLRKRRTNMLNMDGSDSDESSSGSEINHSVKTRTAKSSKKIIISEDEQMHSSEENQSINKQTEIATEAGFNSDSSSNELLEKCPICLLTFRQQEIGSPATCAHIFCSSCIEAWSKNVQTCPIDRIEFDRIVVRDNFENRRIVREINVDPNKISKELVLDNEADGVDEDVTYCEICNSPEREDVMLLCDECNQGYHMDCLTPRLTQIPEGSWYCDNCFDPSAESDNVSEDLNLLYEDIRDMGIPQAALRVTELQQPRILRTRQNERIRAAVLRTTRSRARIETTTTTTTSAGTSRGRGRPRNSTTTTTTTTTTRTTRPSTTRRKPSRRRRRRTRKRTYVVEYDLNNFDEKFAIKTTKKIIRRRRRKRRASARNTARSNTGGRMTASKRLAEQMGVKKDPTYTSHLSGTSAGLSLFGGANDLEYFSDSDNGGIEHEIQVETGHGTALQTSIRISNFGSQRARKGILLGRLQGNNRRNVLPDLPAQTVTPTSGDLLSSIMNMQDRWHNAARNMENVHISADGTLQLPSSGINMNGSNSSTANGDSNQRQTPRNSVSANEQQSRTSINPLEGVTQAPMYPRGGGGNQNFGGGNSGGGGGNYNNRYGNNQNNYRGSGGGGQYRHSMGGSAGGDGNDGGRGNFNFSNQNLNNSNNPNSNFSPFSMRFNQRNNQRNNNQRNSLPFMHRNDDDRQQHQQQNQTQNTPNEGNNPFRTGLPPPQQQNMSNENQLFGDLPPPVRSAPLMSGVPLGMAGPPPVSGLPPMAGPPPMTGPPPIMGTLPMTRPPPPAMAMGGPPPSLAMHSPMQTMRPLMTVPPPPAPPPGVPMPWATPLFQQLNNDYGNDDDDSNCPNFSVYSAESQEVAKSAEMQSQTQQNNEAAKEDDENEDLVQLDDDDEIPMPPETNPNESTTTVKDSDLYEPENPTEENEDDDIADRDDGDDEELKKQVNINDNEKDEVDKTNENHENVEEIASPRPSPRESVDNCDSQYDPEHEIISNEGSNMAVEDNKTEKLDDCNKSNNETLEKEHEPRDGQSDHSRSPSPAESEMKLPENDVGIANKKGVLELYDDSDWEELNIDKPKEYEKAAKQSEKSDIEDGQCEEEDETTSDKLKERSKRNNKSKGKETDDKNEGELDRSYTPCLDENNEPEEGHENEKFVETGAKLLNASKDSNEQDTEGGKTPEVVASAAVAIETELISDDDENARGSRKRRSSKKRDKRDKKVETFKKVSNKQKVRNYRTDKQQVGKYKVRHQSSKSRSRSKSISRSRSRTRSRSHSRIRSRSRSPRVAVNRSRSPHSGRSRSRSPRGRGRRRSRSRSLRSRSRSNNKENNWRHGGRYNNNQHRFQDRKKQQNQYRPKRREIPRYNVRNVVGIQRSFREGREVRDRYGRDTSRQTRNISRSPSPRTRRISGRSISRSRSRGRSMSPRRNRRGSFSISPSPQPMMRRQSVSPRQRYRSPRRNSLSPRRITPMRGHSRSPLRMHSRSLTPQRMGGRKVIRRVRDGSPLAQSAISRSPSPLHSLSPSPRYTPRLHRSHSKTPILRITKGKKKKIKDKGKKKKKKHLPSLSPEANLRISRQRDAFEVDRPPKKKRHHSPKQKASLDEPTWSPSPSPGPVLDYERDNNISWTPPLVSPRLVHEMHGIYEAEARRSNSRSSKRDKRTKRVKKKKKGEKRRDVRKDKRRTRRTQTPEVVPSKEVFASGNNILVSVSFNKDAVGNQPPSQTTVVTLPATREDLHTIRRNSIDCITNSNAASKKKKKRKKLDAKPVAIIDLERSPFQVHQEPADVIVLTDSEEGVGGRDSEHEHEHEHEHDRRRESHRERRRSESIADEMDHHRSQMSNGIRSSSQLDKTPPLERERLDTILEESYDLPQTGPKTPPEPPTVKFNIAAKKQNKVRNNPLHDDAELNSESEMTEVREPDTHRSELEPMHVQSSQKIGPNTPPESGPCSPDAYDPFDPTKSPSMSPRSPSPAPLNSSQASIGMDSSVEVVSSQKHIVDEQRLTNERTGSQISGASGSMIPQGSTLNPVELVMKLMNTKQNSSQDLNKSNDSQYNTASHMHATVMGNTHDDGLNMRDKNDEVMGLSVISNVLLSNGNAQGSQHIPVISSPTPMIKSNQISKLPLPKVGSSVGSSSGAGMTSSNSNARNGGMDEPVNLTEMESPYSPGSADYEDLFEPPPDSSGAVPRRSKRTNNANAMGKVDVFDNLFGSTSPVGHARMPKKFKAIVTSSTKKAKIKVTKTDDHVKVYDDVPNSAVELQVKDKFLRKLNRQERVVEEVKLVLKPRFNKKQITKDDYKEIMRRAVPKICHSRSGEINPHKIKNLIDAYVRKFRAKHKKLNLLNTGQVSSAVKCAAYLKKL</sequence>
<feature type="compositionally biased region" description="Basic residues" evidence="5">
    <location>
        <begin position="1698"/>
        <end position="1707"/>
    </location>
</feature>
<reference evidence="9" key="1">
    <citation type="submission" date="2025-08" db="UniProtKB">
        <authorList>
            <consortium name="RefSeq"/>
        </authorList>
    </citation>
    <scope>IDENTIFICATION</scope>
    <source>
        <tissue evidence="9">Adult</tissue>
    </source>
</reference>
<feature type="compositionally biased region" description="Basic residues" evidence="5">
    <location>
        <begin position="1516"/>
        <end position="1542"/>
    </location>
</feature>
<feature type="compositionally biased region" description="Polar residues" evidence="5">
    <location>
        <begin position="961"/>
        <end position="971"/>
    </location>
</feature>
<feature type="compositionally biased region" description="Basic residues" evidence="5">
    <location>
        <begin position="1584"/>
        <end position="1594"/>
    </location>
</feature>
<dbReference type="GeneID" id="105231577"/>
<dbReference type="InterPro" id="IPR001965">
    <property type="entry name" value="Znf_PHD"/>
</dbReference>
<dbReference type="InterPro" id="IPR057031">
    <property type="entry name" value="SFR19-like_C"/>
</dbReference>
<dbReference type="Pfam" id="PF23030">
    <property type="entry name" value="SCAF11-like_C"/>
    <property type="match status" value="1"/>
</dbReference>
<feature type="region of interest" description="Disordered" evidence="5">
    <location>
        <begin position="640"/>
        <end position="858"/>
    </location>
</feature>
<evidence type="ECO:0000256" key="2">
    <source>
        <dbReference type="ARBA" id="ARBA00022771"/>
    </source>
</evidence>
<feature type="compositionally biased region" description="Low complexity" evidence="5">
    <location>
        <begin position="400"/>
        <end position="412"/>
    </location>
</feature>
<feature type="compositionally biased region" description="Low complexity" evidence="5">
    <location>
        <begin position="2237"/>
        <end position="2253"/>
    </location>
</feature>
<evidence type="ECO:0000256" key="5">
    <source>
        <dbReference type="SAM" id="MobiDB-lite"/>
    </source>
</evidence>
<dbReference type="InterPro" id="IPR019787">
    <property type="entry name" value="Znf_PHD-finger"/>
</dbReference>